<dbReference type="InterPro" id="IPR037066">
    <property type="entry name" value="Plug_dom_sf"/>
</dbReference>
<dbReference type="PANTHER" id="PTHR47234:SF2">
    <property type="entry name" value="TONB-DEPENDENT RECEPTOR"/>
    <property type="match status" value="1"/>
</dbReference>
<dbReference type="STRING" id="1913578.LPB140_07580"/>
<evidence type="ECO:0000256" key="9">
    <source>
        <dbReference type="RuleBase" id="RU003357"/>
    </source>
</evidence>
<feature type="chain" id="PRO_5013086235" description="TonB-dependent receptor" evidence="10">
    <location>
        <begin position="26"/>
        <end position="1054"/>
    </location>
</feature>
<evidence type="ECO:0000259" key="12">
    <source>
        <dbReference type="Pfam" id="PF07715"/>
    </source>
</evidence>
<dbReference type="Proteomes" id="UP000242561">
    <property type="component" value="Chromosome"/>
</dbReference>
<comment type="subcellular location">
    <subcellularLocation>
        <location evidence="1 8">Cell outer membrane</location>
        <topology evidence="1 8">Multi-pass membrane protein</topology>
    </subcellularLocation>
</comment>
<evidence type="ECO:0000256" key="7">
    <source>
        <dbReference type="ARBA" id="ARBA00023237"/>
    </source>
</evidence>
<protein>
    <recommendedName>
        <fullName evidence="15">TonB-dependent receptor</fullName>
    </recommendedName>
</protein>
<dbReference type="InterPro" id="IPR012910">
    <property type="entry name" value="Plug_dom"/>
</dbReference>
<dbReference type="RefSeq" id="WP_072559322.1">
    <property type="nucleotide sequence ID" value="NZ_CP018154.1"/>
</dbReference>
<evidence type="ECO:0000256" key="2">
    <source>
        <dbReference type="ARBA" id="ARBA00022448"/>
    </source>
</evidence>
<keyword evidence="3 8" id="KW-1134">Transmembrane beta strand</keyword>
<dbReference type="EMBL" id="CP018154">
    <property type="protein sequence ID" value="APG62673.1"/>
    <property type="molecule type" value="Genomic_DNA"/>
</dbReference>
<evidence type="ECO:0000313" key="14">
    <source>
        <dbReference type="Proteomes" id="UP000242561"/>
    </source>
</evidence>
<keyword evidence="4 8" id="KW-0812">Transmembrane</keyword>
<evidence type="ECO:0000256" key="1">
    <source>
        <dbReference type="ARBA" id="ARBA00004571"/>
    </source>
</evidence>
<evidence type="ECO:0000313" key="13">
    <source>
        <dbReference type="EMBL" id="APG62673.1"/>
    </source>
</evidence>
<keyword evidence="10" id="KW-0732">Signal</keyword>
<keyword evidence="7 8" id="KW-0998">Cell outer membrane</keyword>
<evidence type="ECO:0000256" key="6">
    <source>
        <dbReference type="ARBA" id="ARBA00023136"/>
    </source>
</evidence>
<dbReference type="Pfam" id="PF00593">
    <property type="entry name" value="TonB_dep_Rec_b-barrel"/>
    <property type="match status" value="1"/>
</dbReference>
<evidence type="ECO:0000256" key="4">
    <source>
        <dbReference type="ARBA" id="ARBA00022692"/>
    </source>
</evidence>
<sequence>MRKSQLMIAGSIIGLAIAASMPAMAQSQQKDDNAEEQEEASSSKAIIVTGSRIARPTLESNVPITTVDVAELTERGDISLGDALNDLPSLRSTFSSGNSSRFIGTTGLNVLDLRGLGTSRTLVLVNGRRHVSADAGNYLVDVNTIPTDLLERVDVVTGGSSSIYGSDAIAGVVNFVLRRDYDGIAARAQSGISSRGDRATNFVSLTAGKNFADGRGNVAMALEYGRAAPLFFRDRDELTGAYSGRCQFQLTENTVGEPAAGNGTSDTTFLCGINNASISDGGTIGTIDASSSAARRYLRFDSAGNVFLDTPTRGFSAFGSGNQQGGEGSTLRNTGSLAVGVERYSANFLGSFEFSEALRFFSEAKYVRTIATGEGQPSFFSGGPQTRSGPALSCSNGFLTPSALATLQTYGLCTTPTGTIPMSRFNVDFGGRGERQVRETYRVVAGFDGTFNDDWRYEIFGNYGRFENKGRSVNNLLLRDINGNVDGFGLASDAVLAPASFTGTNFELNSQGQRVICRVNAVTNTRPDCVPLNMFGHGSPSQAALDFINTEGERTAFAEQINFGGFVSGDLSQLFELPGGPIGFAFGAEYRSERAGEYYDDLTAAGATFLNALQPFTPPNLNVVDIFGEVRVPLLRDLPFANNLEITAAARMSDYNTATDKVWSYNVGGIYSPVSDIKLRVNYSESVRAPTQSDLYSTASQNFAQIADPCDSANIGGNPNRAANCAAAGVPTTANAAVVAACAGSSFPAVVGQAWQNCLARTSSTGFASGGNPTLVEERGKSWTVGAIFEPSFIPGLNFTVDYYKIDVENLISALGAGQIISLCYDNASGINNPFCATVNRDPATGLFVQPAVISGGINFAAQKTEGIDFDVSYRKSFDNGQSFELRAIATYLLTLDNYTNPQNPLDLNRQKSELGDPSFAANIRASYDFGGFELSWTTRYIGKQTIGSYETQNQYQGICPTTGLTGIGTGTCTAGEVTTLAPQNADAFPQVYYPDAWYHNARIDIDVADKMDFYFGVDNLFDRKPPLGLLGTAGGDPYDSFGRYFYTGLRLEF</sequence>
<evidence type="ECO:0000256" key="3">
    <source>
        <dbReference type="ARBA" id="ARBA00022452"/>
    </source>
</evidence>
<comment type="similarity">
    <text evidence="8 9">Belongs to the TonB-dependent receptor family.</text>
</comment>
<accession>A0A1L3JC84</accession>
<dbReference type="Pfam" id="PF07715">
    <property type="entry name" value="Plug"/>
    <property type="match status" value="1"/>
</dbReference>
<reference evidence="13 14" key="1">
    <citation type="submission" date="2016-11" db="EMBL/GenBank/DDBJ databases">
        <title>Sphingorhabdus sp. LPB0140, isolated from marine environment.</title>
        <authorList>
            <person name="Kim E."/>
            <person name="Yi H."/>
        </authorList>
    </citation>
    <scope>NUCLEOTIDE SEQUENCE [LARGE SCALE GENOMIC DNA]</scope>
    <source>
        <strain evidence="13 14">LPB0140</strain>
    </source>
</reference>
<proteinExistence type="inferred from homology"/>
<feature type="domain" description="TonB-dependent receptor-like beta-barrel" evidence="11">
    <location>
        <begin position="562"/>
        <end position="1021"/>
    </location>
</feature>
<gene>
    <name evidence="13" type="ORF">LPB140_07580</name>
</gene>
<dbReference type="AlphaFoldDB" id="A0A1L3JC84"/>
<dbReference type="GO" id="GO:0009279">
    <property type="term" value="C:cell outer membrane"/>
    <property type="evidence" value="ECO:0007669"/>
    <property type="project" value="UniProtKB-SubCell"/>
</dbReference>
<dbReference type="KEGG" id="sphl:LPB140_07580"/>
<dbReference type="InterPro" id="IPR039426">
    <property type="entry name" value="TonB-dep_rcpt-like"/>
</dbReference>
<feature type="domain" description="TonB-dependent receptor plug" evidence="12">
    <location>
        <begin position="59"/>
        <end position="172"/>
    </location>
</feature>
<evidence type="ECO:0000256" key="5">
    <source>
        <dbReference type="ARBA" id="ARBA00023077"/>
    </source>
</evidence>
<name>A0A1L3JC84_9SPHN</name>
<keyword evidence="14" id="KW-1185">Reference proteome</keyword>
<dbReference type="InterPro" id="IPR036942">
    <property type="entry name" value="Beta-barrel_TonB_sf"/>
</dbReference>
<dbReference type="InterPro" id="IPR000531">
    <property type="entry name" value="Beta-barrel_TonB"/>
</dbReference>
<dbReference type="PROSITE" id="PS52016">
    <property type="entry name" value="TONB_DEPENDENT_REC_3"/>
    <property type="match status" value="1"/>
</dbReference>
<evidence type="ECO:0008006" key="15">
    <source>
        <dbReference type="Google" id="ProtNLM"/>
    </source>
</evidence>
<evidence type="ECO:0000259" key="11">
    <source>
        <dbReference type="Pfam" id="PF00593"/>
    </source>
</evidence>
<dbReference type="Gene3D" id="2.170.130.10">
    <property type="entry name" value="TonB-dependent receptor, plug domain"/>
    <property type="match status" value="1"/>
</dbReference>
<organism evidence="13 14">
    <name type="scientific">Sphingorhabdus lutea</name>
    <dbReference type="NCBI Taxonomy" id="1913578"/>
    <lineage>
        <taxon>Bacteria</taxon>
        <taxon>Pseudomonadati</taxon>
        <taxon>Pseudomonadota</taxon>
        <taxon>Alphaproteobacteria</taxon>
        <taxon>Sphingomonadales</taxon>
        <taxon>Sphingomonadaceae</taxon>
        <taxon>Sphingorhabdus</taxon>
    </lineage>
</organism>
<evidence type="ECO:0000256" key="10">
    <source>
        <dbReference type="SAM" id="SignalP"/>
    </source>
</evidence>
<keyword evidence="5 9" id="KW-0798">TonB box</keyword>
<keyword evidence="6 8" id="KW-0472">Membrane</keyword>
<evidence type="ECO:0000256" key="8">
    <source>
        <dbReference type="PROSITE-ProRule" id="PRU01360"/>
    </source>
</evidence>
<dbReference type="SUPFAM" id="SSF56935">
    <property type="entry name" value="Porins"/>
    <property type="match status" value="1"/>
</dbReference>
<dbReference type="PANTHER" id="PTHR47234">
    <property type="match status" value="1"/>
</dbReference>
<dbReference type="Gene3D" id="2.40.170.20">
    <property type="entry name" value="TonB-dependent receptor, beta-barrel domain"/>
    <property type="match status" value="1"/>
</dbReference>
<keyword evidence="2 8" id="KW-0813">Transport</keyword>
<feature type="signal peptide" evidence="10">
    <location>
        <begin position="1"/>
        <end position="25"/>
    </location>
</feature>